<gene>
    <name evidence="2" type="ORF">UW22_C0071G0001</name>
</gene>
<feature type="transmembrane region" description="Helical" evidence="1">
    <location>
        <begin position="68"/>
        <end position="90"/>
    </location>
</feature>
<dbReference type="Gene3D" id="1.20.144.10">
    <property type="entry name" value="Phosphatidic acid phosphatase type 2/haloperoxidase"/>
    <property type="match status" value="1"/>
</dbReference>
<sequence length="91" mass="10788">MQQFFLFLLVSFFGFFLITLKFKISGHMWTATLLICMFVYWYGWIMVPLFLMIPLIAWSRLMLKRHTVGEVIGGVVYSIMVFFLAGWLHLI</sequence>
<dbReference type="InterPro" id="IPR036938">
    <property type="entry name" value="PAP2/HPO_sf"/>
</dbReference>
<feature type="transmembrane region" description="Helical" evidence="1">
    <location>
        <begin position="31"/>
        <end position="56"/>
    </location>
</feature>
<accession>A0A0G1GJ40</accession>
<dbReference type="EMBL" id="LCHM01000071">
    <property type="protein sequence ID" value="KKT34555.1"/>
    <property type="molecule type" value="Genomic_DNA"/>
</dbReference>
<comment type="caution">
    <text evidence="2">The sequence shown here is derived from an EMBL/GenBank/DDBJ whole genome shotgun (WGS) entry which is preliminary data.</text>
</comment>
<proteinExistence type="predicted"/>
<dbReference type="Proteomes" id="UP000034617">
    <property type="component" value="Unassembled WGS sequence"/>
</dbReference>
<reference evidence="2 3" key="1">
    <citation type="journal article" date="2015" name="Nature">
        <title>rRNA introns, odd ribosomes, and small enigmatic genomes across a large radiation of phyla.</title>
        <authorList>
            <person name="Brown C.T."/>
            <person name="Hug L.A."/>
            <person name="Thomas B.C."/>
            <person name="Sharon I."/>
            <person name="Castelle C.J."/>
            <person name="Singh A."/>
            <person name="Wilkins M.J."/>
            <person name="Williams K.H."/>
            <person name="Banfield J.F."/>
        </authorList>
    </citation>
    <scope>NUCLEOTIDE SEQUENCE [LARGE SCALE GENOMIC DNA]</scope>
</reference>
<dbReference type="SUPFAM" id="SSF48317">
    <property type="entry name" value="Acid phosphatase/Vanadium-dependent haloperoxidase"/>
    <property type="match status" value="1"/>
</dbReference>
<evidence type="ECO:0000313" key="2">
    <source>
        <dbReference type="EMBL" id="KKT34555.1"/>
    </source>
</evidence>
<protein>
    <recommendedName>
        <fullName evidence="4">Phosphatidic acid phosphatase type 2/haloperoxidase domain-containing protein</fullName>
    </recommendedName>
</protein>
<evidence type="ECO:0008006" key="4">
    <source>
        <dbReference type="Google" id="ProtNLM"/>
    </source>
</evidence>
<keyword evidence="1" id="KW-0472">Membrane</keyword>
<evidence type="ECO:0000313" key="3">
    <source>
        <dbReference type="Proteomes" id="UP000034617"/>
    </source>
</evidence>
<keyword evidence="1" id="KW-1133">Transmembrane helix</keyword>
<dbReference type="AlphaFoldDB" id="A0A0G1GJ40"/>
<organism evidence="2 3">
    <name type="scientific">Candidatus Gottesmanbacteria bacterium GW2011_GWB1_44_11c</name>
    <dbReference type="NCBI Taxonomy" id="1618447"/>
    <lineage>
        <taxon>Bacteria</taxon>
        <taxon>Candidatus Gottesmaniibacteriota</taxon>
    </lineage>
</organism>
<name>A0A0G1GJ40_9BACT</name>
<keyword evidence="1" id="KW-0812">Transmembrane</keyword>
<evidence type="ECO:0000256" key="1">
    <source>
        <dbReference type="SAM" id="Phobius"/>
    </source>
</evidence>